<dbReference type="EMBL" id="JACAZH010000002">
    <property type="protein sequence ID" value="KAF7375122.1"/>
    <property type="molecule type" value="Genomic_DNA"/>
</dbReference>
<accession>A0A8H6ZCH7</accession>
<reference evidence="1" key="1">
    <citation type="submission" date="2020-05" db="EMBL/GenBank/DDBJ databases">
        <title>Mycena genomes resolve the evolution of fungal bioluminescence.</title>
        <authorList>
            <person name="Tsai I.J."/>
        </authorList>
    </citation>
    <scope>NUCLEOTIDE SEQUENCE</scope>
    <source>
        <strain evidence="1">160909Yilan</strain>
    </source>
</reference>
<gene>
    <name evidence="1" type="ORF">MSAN_00398600</name>
</gene>
<evidence type="ECO:0000313" key="2">
    <source>
        <dbReference type="Proteomes" id="UP000623467"/>
    </source>
</evidence>
<name>A0A8H6ZCH7_9AGAR</name>
<organism evidence="1 2">
    <name type="scientific">Mycena sanguinolenta</name>
    <dbReference type="NCBI Taxonomy" id="230812"/>
    <lineage>
        <taxon>Eukaryota</taxon>
        <taxon>Fungi</taxon>
        <taxon>Dikarya</taxon>
        <taxon>Basidiomycota</taxon>
        <taxon>Agaricomycotina</taxon>
        <taxon>Agaricomycetes</taxon>
        <taxon>Agaricomycetidae</taxon>
        <taxon>Agaricales</taxon>
        <taxon>Marasmiineae</taxon>
        <taxon>Mycenaceae</taxon>
        <taxon>Mycena</taxon>
    </lineage>
</organism>
<comment type="caution">
    <text evidence="1">The sequence shown here is derived from an EMBL/GenBank/DDBJ whole genome shotgun (WGS) entry which is preliminary data.</text>
</comment>
<keyword evidence="2" id="KW-1185">Reference proteome</keyword>
<protein>
    <submittedName>
        <fullName evidence="1">Uncharacterized protein</fullName>
    </submittedName>
</protein>
<proteinExistence type="predicted"/>
<evidence type="ECO:0000313" key="1">
    <source>
        <dbReference type="EMBL" id="KAF7375122.1"/>
    </source>
</evidence>
<dbReference type="Proteomes" id="UP000623467">
    <property type="component" value="Unassembled WGS sequence"/>
</dbReference>
<dbReference type="AlphaFoldDB" id="A0A8H6ZCH7"/>
<sequence>MEFGRSCIVGFHGDIAKMCNIVEFFPHRNPVIPVGVYSGNHGIPVAAEVGSTNTFLGKISLGEITGFKRQICLTKCPFTEIIELEDIEIESSVPLSNNYLRSDANGPKQRADSGRRECRGIVVGSEA</sequence>